<comment type="caution">
    <text evidence="2">The sequence shown here is derived from an EMBL/GenBank/DDBJ whole genome shotgun (WGS) entry which is preliminary data.</text>
</comment>
<reference evidence="2 3" key="1">
    <citation type="journal article" date="2021" name="Elife">
        <title>Chloroplast acquisition without the gene transfer in kleptoplastic sea slugs, Plakobranchus ocellatus.</title>
        <authorList>
            <person name="Maeda T."/>
            <person name="Takahashi S."/>
            <person name="Yoshida T."/>
            <person name="Shimamura S."/>
            <person name="Takaki Y."/>
            <person name="Nagai Y."/>
            <person name="Toyoda A."/>
            <person name="Suzuki Y."/>
            <person name="Arimoto A."/>
            <person name="Ishii H."/>
            <person name="Satoh N."/>
            <person name="Nishiyama T."/>
            <person name="Hasebe M."/>
            <person name="Maruyama T."/>
            <person name="Minagawa J."/>
            <person name="Obokata J."/>
            <person name="Shigenobu S."/>
        </authorList>
    </citation>
    <scope>NUCLEOTIDE SEQUENCE [LARGE SCALE GENOMIC DNA]</scope>
</reference>
<accession>A0AAV3YZE2</accession>
<organism evidence="2 3">
    <name type="scientific">Plakobranchus ocellatus</name>
    <dbReference type="NCBI Taxonomy" id="259542"/>
    <lineage>
        <taxon>Eukaryota</taxon>
        <taxon>Metazoa</taxon>
        <taxon>Spiralia</taxon>
        <taxon>Lophotrochozoa</taxon>
        <taxon>Mollusca</taxon>
        <taxon>Gastropoda</taxon>
        <taxon>Heterobranchia</taxon>
        <taxon>Euthyneura</taxon>
        <taxon>Panpulmonata</taxon>
        <taxon>Sacoglossa</taxon>
        <taxon>Placobranchoidea</taxon>
        <taxon>Plakobranchidae</taxon>
        <taxon>Plakobranchus</taxon>
    </lineage>
</organism>
<keyword evidence="3" id="KW-1185">Reference proteome</keyword>
<evidence type="ECO:0000313" key="3">
    <source>
        <dbReference type="Proteomes" id="UP000735302"/>
    </source>
</evidence>
<feature type="compositionally biased region" description="Basic and acidic residues" evidence="1">
    <location>
        <begin position="85"/>
        <end position="94"/>
    </location>
</feature>
<evidence type="ECO:0000313" key="2">
    <source>
        <dbReference type="EMBL" id="GFN88319.1"/>
    </source>
</evidence>
<dbReference type="Proteomes" id="UP000735302">
    <property type="component" value="Unassembled WGS sequence"/>
</dbReference>
<sequence length="94" mass="10473">METENANRTSTFTDVNAMEAQRAKEVTKIGVQRVTVVAIAVVQSVKEGIEVAKVTKVKNLRGHMCDRNQSPALHGKDRGHRRGHNGSDRRRNHS</sequence>
<feature type="region of interest" description="Disordered" evidence="1">
    <location>
        <begin position="63"/>
        <end position="94"/>
    </location>
</feature>
<gene>
    <name evidence="2" type="ORF">PoB_001482500</name>
</gene>
<dbReference type="EMBL" id="BLXT01001848">
    <property type="protein sequence ID" value="GFN88319.1"/>
    <property type="molecule type" value="Genomic_DNA"/>
</dbReference>
<name>A0AAV3YZE2_9GAST</name>
<evidence type="ECO:0000256" key="1">
    <source>
        <dbReference type="SAM" id="MobiDB-lite"/>
    </source>
</evidence>
<dbReference type="AlphaFoldDB" id="A0AAV3YZE2"/>
<proteinExistence type="predicted"/>
<protein>
    <submittedName>
        <fullName evidence="2">Uncharacterized protein</fullName>
    </submittedName>
</protein>